<feature type="modified residue" description="2',4',5'-topaquinone" evidence="6">
    <location>
        <position position="513"/>
    </location>
</feature>
<dbReference type="AlphaFoldDB" id="A0A9W2YB71"/>
<dbReference type="GO" id="GO:0008131">
    <property type="term" value="F:primary methylamine oxidase activity"/>
    <property type="evidence" value="ECO:0007669"/>
    <property type="project" value="InterPro"/>
</dbReference>
<dbReference type="OrthoDB" id="5379943at2759"/>
<keyword evidence="5 7" id="KW-0186">Copper</keyword>
<dbReference type="GO" id="GO:0009308">
    <property type="term" value="P:amine metabolic process"/>
    <property type="evidence" value="ECO:0007669"/>
    <property type="project" value="UniProtKB-UniRule"/>
</dbReference>
<feature type="domain" description="Copper amine oxidase N2-terminal" evidence="11">
    <location>
        <begin position="88"/>
        <end position="170"/>
    </location>
</feature>
<proteinExistence type="inferred from homology"/>
<dbReference type="SUPFAM" id="SSF54416">
    <property type="entry name" value="Amine oxidase N-terminal region"/>
    <property type="match status" value="2"/>
</dbReference>
<evidence type="ECO:0000256" key="5">
    <source>
        <dbReference type="ARBA" id="ARBA00023008"/>
    </source>
</evidence>
<evidence type="ECO:0000256" key="9">
    <source>
        <dbReference type="SAM" id="Phobius"/>
    </source>
</evidence>
<dbReference type="OMA" id="SSMWNMN"/>
<evidence type="ECO:0000313" key="15">
    <source>
        <dbReference type="RefSeq" id="XP_055859956.1"/>
    </source>
</evidence>
<evidence type="ECO:0000256" key="7">
    <source>
        <dbReference type="RuleBase" id="RU000672"/>
    </source>
</evidence>
<gene>
    <name evidence="14 15" type="primary">LOC106075572</name>
</gene>
<feature type="domain" description="Copper amine oxidase catalytic" evidence="10">
    <location>
        <begin position="353"/>
        <end position="761"/>
    </location>
</feature>
<dbReference type="RefSeq" id="XP_055859955.1">
    <property type="nucleotide sequence ID" value="XM_056003980.1"/>
</dbReference>
<dbReference type="EC" id="1.4.3.-" evidence="7"/>
<dbReference type="Proteomes" id="UP001165740">
    <property type="component" value="Chromosome 11"/>
</dbReference>
<dbReference type="Pfam" id="PF02727">
    <property type="entry name" value="Cu_amine_oxidN2"/>
    <property type="match status" value="1"/>
</dbReference>
<keyword evidence="2 7" id="KW-0479">Metal-binding</keyword>
<evidence type="ECO:0000259" key="10">
    <source>
        <dbReference type="Pfam" id="PF01179"/>
    </source>
</evidence>
<dbReference type="PROSITE" id="PS01164">
    <property type="entry name" value="COPPER_AMINE_OXID_1"/>
    <property type="match status" value="1"/>
</dbReference>
<dbReference type="InterPro" id="IPR000269">
    <property type="entry name" value="Cu_amine_oxidase"/>
</dbReference>
<dbReference type="Pfam" id="PF01179">
    <property type="entry name" value="Cu_amine_oxid"/>
    <property type="match status" value="1"/>
</dbReference>
<evidence type="ECO:0000259" key="12">
    <source>
        <dbReference type="Pfam" id="PF09248"/>
    </source>
</evidence>
<dbReference type="PROSITE" id="PS01165">
    <property type="entry name" value="COPPER_AMINE_OXID_2"/>
    <property type="match status" value="1"/>
</dbReference>
<dbReference type="RefSeq" id="XP_055859956.1">
    <property type="nucleotide sequence ID" value="XM_056003981.1"/>
</dbReference>
<evidence type="ECO:0000256" key="1">
    <source>
        <dbReference type="ARBA" id="ARBA00007983"/>
    </source>
</evidence>
<dbReference type="InterPro" id="IPR036460">
    <property type="entry name" value="Cu_amine_oxidase_C_sf"/>
</dbReference>
<dbReference type="SUPFAM" id="SSF49998">
    <property type="entry name" value="Amine oxidase catalytic domain"/>
    <property type="match status" value="1"/>
</dbReference>
<evidence type="ECO:0000256" key="4">
    <source>
        <dbReference type="ARBA" id="ARBA00023002"/>
    </source>
</evidence>
<feature type="region of interest" description="Disordered" evidence="8">
    <location>
        <begin position="339"/>
        <end position="358"/>
    </location>
</feature>
<evidence type="ECO:0000313" key="14">
    <source>
        <dbReference type="RefSeq" id="XP_055859955.1"/>
    </source>
</evidence>
<keyword evidence="9" id="KW-0472">Membrane</keyword>
<dbReference type="InterPro" id="IPR049948">
    <property type="entry name" value="Cu_Am_ox_TPQ-bd"/>
</dbReference>
<evidence type="ECO:0000256" key="2">
    <source>
        <dbReference type="ARBA" id="ARBA00022723"/>
    </source>
</evidence>
<evidence type="ECO:0000259" key="11">
    <source>
        <dbReference type="Pfam" id="PF02727"/>
    </source>
</evidence>
<reference evidence="14 15" key="1">
    <citation type="submission" date="2025-04" db="UniProtKB">
        <authorList>
            <consortium name="RefSeq"/>
        </authorList>
    </citation>
    <scope>IDENTIFICATION</scope>
</reference>
<keyword evidence="9" id="KW-0812">Transmembrane</keyword>
<dbReference type="GeneID" id="106075572"/>
<dbReference type="PANTHER" id="PTHR10638">
    <property type="entry name" value="COPPER AMINE OXIDASE"/>
    <property type="match status" value="1"/>
</dbReference>
<dbReference type="InterPro" id="IPR016182">
    <property type="entry name" value="Cu_amine_oxidase_N-reg"/>
</dbReference>
<dbReference type="InterPro" id="IPR015800">
    <property type="entry name" value="Cu_amine_oxidase_N2"/>
</dbReference>
<protein>
    <recommendedName>
        <fullName evidence="7">Amine oxidase</fullName>
        <ecNumber evidence="7">1.4.3.-</ecNumber>
    </recommendedName>
</protein>
<dbReference type="InterPro" id="IPR015328">
    <property type="entry name" value="DUF1965"/>
</dbReference>
<feature type="domain" description="DUF1965" evidence="12">
    <location>
        <begin position="271"/>
        <end position="316"/>
    </location>
</feature>
<keyword evidence="9" id="KW-1133">Transmembrane helix</keyword>
<dbReference type="Gene3D" id="3.10.450.40">
    <property type="match status" value="2"/>
</dbReference>
<keyword evidence="4 7" id="KW-0560">Oxidoreductase</keyword>
<dbReference type="Gene3D" id="2.70.98.20">
    <property type="entry name" value="Copper amine oxidase, catalytic domain"/>
    <property type="match status" value="1"/>
</dbReference>
<comment type="PTM">
    <text evidence="6 7">Topaquinone (TPQ) is generated by copper-dependent autoxidation of a specific tyrosyl residue.</text>
</comment>
<accession>A0A9W2YB71</accession>
<dbReference type="GO" id="GO:0005507">
    <property type="term" value="F:copper ion binding"/>
    <property type="evidence" value="ECO:0007669"/>
    <property type="project" value="InterPro"/>
</dbReference>
<organism evidence="13 14">
    <name type="scientific">Biomphalaria glabrata</name>
    <name type="common">Bloodfluke planorb</name>
    <name type="synonym">Freshwater snail</name>
    <dbReference type="NCBI Taxonomy" id="6526"/>
    <lineage>
        <taxon>Eukaryota</taxon>
        <taxon>Metazoa</taxon>
        <taxon>Spiralia</taxon>
        <taxon>Lophotrochozoa</taxon>
        <taxon>Mollusca</taxon>
        <taxon>Gastropoda</taxon>
        <taxon>Heterobranchia</taxon>
        <taxon>Euthyneura</taxon>
        <taxon>Panpulmonata</taxon>
        <taxon>Hygrophila</taxon>
        <taxon>Lymnaeoidea</taxon>
        <taxon>Planorbidae</taxon>
        <taxon>Biomphalaria</taxon>
    </lineage>
</organism>
<evidence type="ECO:0000256" key="6">
    <source>
        <dbReference type="PIRSR" id="PIRSR600269-51"/>
    </source>
</evidence>
<sequence length="821" mass="91967">MVNRAALAQRWFWPILAFIFAIFAVALALALIVVTKQRDDLRSGTTTTAASTSNDTAKVCGATNANGNTISLAEPSSPGPFHDLTSSEIKTLRTFLENHPDIRAAKAGAATLSSSYIFMMDLFLPKKADVLNYLNGTIATDLNRSARVIMFRGDKVPAVVEEWKCGPLQNIYSCQLLSSTETSTKNPVEFSLRPITELEIGSSGLKSLLKTIDGEIGTILQESYNATFTTCSQAKDCLTLYVSPVGSQLVNDVNQRNVWIFPTYNVPYYLLHPLGLGILCQLNGVDSTKWSHSKVWYSGQLYNSIGEFKTAYNTNSNGIIKIKLTRPAQTDTLFSTLNRRGDAQPVNPQRPPSAVEPDGIRYSLKNRRVTYLNWAFNFRMSSISGPALYDVRFKGERIAYEIALSEFAAFYSGNSPWPQTSDYVESASVAGLQYRSLVPGGDCPDTATLINQTFYNQYGDSPSVSYITFCLFEHNNGLPLRRHLSYTVSEGSFYGGMLDSALVLRTALTVVNYDYIVDFIFHQNGVLETRLMASGYIQTSYYREAERPYGFRLGENILGNLHHHLVNFKIDLDIVGTSNRYQTLDIMQDLVKRSDDSTKDFYQNKIVRTLKNTEGEAVFDFNFDTPKQHIVFSNTAKNSFSESKGYRIHIEGMSKSLLPENVDNERSIPWARHQMVVTKQKDAEIRSSSVYGLFDSARPATNFTEFYSDNESILDQDLVFWVTCGTYHIPRTEDIPVTTTVGTNMGFYLLPYNYHNECPSLSSRDAIYVHHTDPSDLKKGVTVERYGNTATQCLTPKPTLESLLASNPDRILETNHGNYVY</sequence>
<dbReference type="PRINTS" id="PR00766">
    <property type="entry name" value="CUDAOXIDASE"/>
</dbReference>
<dbReference type="InterPro" id="IPR015798">
    <property type="entry name" value="Cu_amine_oxidase_C"/>
</dbReference>
<name>A0A9W2YB71_BIOGL</name>
<feature type="transmembrane region" description="Helical" evidence="9">
    <location>
        <begin position="12"/>
        <end position="34"/>
    </location>
</feature>
<dbReference type="InterPro" id="IPR049947">
    <property type="entry name" value="Cu_Am_Ox_Cu-bd"/>
</dbReference>
<dbReference type="GO" id="GO:0005886">
    <property type="term" value="C:plasma membrane"/>
    <property type="evidence" value="ECO:0007669"/>
    <property type="project" value="TreeGrafter"/>
</dbReference>
<evidence type="ECO:0000313" key="13">
    <source>
        <dbReference type="Proteomes" id="UP001165740"/>
    </source>
</evidence>
<comment type="cofactor">
    <cofactor evidence="7">
        <name>Cu cation</name>
        <dbReference type="ChEBI" id="CHEBI:23378"/>
    </cofactor>
    <text evidence="7">Contains 1 topaquinone per subunit.</text>
</comment>
<dbReference type="PANTHER" id="PTHR10638:SF20">
    <property type="entry name" value="AMINE OXIDASE"/>
    <property type="match status" value="1"/>
</dbReference>
<keyword evidence="13" id="KW-1185">Reference proteome</keyword>
<evidence type="ECO:0000256" key="8">
    <source>
        <dbReference type="SAM" id="MobiDB-lite"/>
    </source>
</evidence>
<comment type="similarity">
    <text evidence="1 7">Belongs to the copper/topaquinone oxidase family.</text>
</comment>
<dbReference type="Pfam" id="PF09248">
    <property type="entry name" value="DUF1965"/>
    <property type="match status" value="1"/>
</dbReference>
<evidence type="ECO:0000256" key="3">
    <source>
        <dbReference type="ARBA" id="ARBA00022772"/>
    </source>
</evidence>
<dbReference type="GO" id="GO:0048038">
    <property type="term" value="F:quinone binding"/>
    <property type="evidence" value="ECO:0007669"/>
    <property type="project" value="InterPro"/>
</dbReference>
<keyword evidence="3 6" id="KW-0801">TPQ</keyword>